<dbReference type="OrthoDB" id="1416786at2"/>
<comment type="caution">
    <text evidence="2">The sequence shown here is derived from an EMBL/GenBank/DDBJ whole genome shotgun (WGS) entry which is preliminary data.</text>
</comment>
<gene>
    <name evidence="2" type="ORF">CLV81_2168</name>
</gene>
<sequence length="500" mass="57399">MFQLATIFEKIKEDFFENQIKNEDREKYGLIFSPFSTGFTYDDFLFLDSNSASENAQKYMDELLEFSQIANTIPKEKNYWTISDQQDYLFFPYGNIVQTLKLIDVDTLNTAMLCGHPIFEKALSAIGGKSQNTYRMYHLKWTELMRTRDNLLQKPSSLNQQEIEAQLKENQRELEQTEAGWKLNGNKEQTEIKVLGIIKDEFKRFLNKLVKTKGQLETLVRTHAGTGSDFYLTSCTPNNLYKGDDFMWKKITIGKEEIHDLLEKMKTETYNDIIDSEELSDLAVESISFELLFASITRAWFDETLLESPFWDINILSKEDIAIPRFTSKLIFIRNVEFQAPEALHVNKELVKSVAKKSAGPFIIDSDSLDKTGKFKLHSVNKALNLDRHTVLDVGAKLNRKRKSGRAKPVVNQKRKQFVALAGRVRSLGNRKPLRSRPIKKTARSRAVPSTSRRITSIPRAKTAETASQKKAEQESFQLIGVVSKELEAFPTPIKNADYV</sequence>
<keyword evidence="3" id="KW-1185">Reference proteome</keyword>
<dbReference type="Proteomes" id="UP000237640">
    <property type="component" value="Unassembled WGS sequence"/>
</dbReference>
<accession>A0A2T0M8F2</accession>
<evidence type="ECO:0000256" key="1">
    <source>
        <dbReference type="SAM" id="MobiDB-lite"/>
    </source>
</evidence>
<dbReference type="EMBL" id="PVYX01000002">
    <property type="protein sequence ID" value="PRX53781.1"/>
    <property type="molecule type" value="Genomic_DNA"/>
</dbReference>
<proteinExistence type="predicted"/>
<reference evidence="2 3" key="1">
    <citation type="submission" date="2018-03" db="EMBL/GenBank/DDBJ databases">
        <title>Genomic Encyclopedia of Archaeal and Bacterial Type Strains, Phase II (KMG-II): from individual species to whole genera.</title>
        <authorList>
            <person name="Goeker M."/>
        </authorList>
    </citation>
    <scope>NUCLEOTIDE SEQUENCE [LARGE SCALE GENOMIC DNA]</scope>
    <source>
        <strain evidence="2 3">DSM 25027</strain>
    </source>
</reference>
<organism evidence="2 3">
    <name type="scientific">Flagellimonas meridianipacifica</name>
    <dbReference type="NCBI Taxonomy" id="1080225"/>
    <lineage>
        <taxon>Bacteria</taxon>
        <taxon>Pseudomonadati</taxon>
        <taxon>Bacteroidota</taxon>
        <taxon>Flavobacteriia</taxon>
        <taxon>Flavobacteriales</taxon>
        <taxon>Flavobacteriaceae</taxon>
        <taxon>Flagellimonas</taxon>
    </lineage>
</organism>
<protein>
    <submittedName>
        <fullName evidence="2">Uncharacterized protein</fullName>
    </submittedName>
</protein>
<feature type="compositionally biased region" description="Basic residues" evidence="1">
    <location>
        <begin position="432"/>
        <end position="444"/>
    </location>
</feature>
<evidence type="ECO:0000313" key="2">
    <source>
        <dbReference type="EMBL" id="PRX53781.1"/>
    </source>
</evidence>
<name>A0A2T0M8F2_9FLAO</name>
<feature type="region of interest" description="Disordered" evidence="1">
    <location>
        <begin position="430"/>
        <end position="473"/>
    </location>
</feature>
<dbReference type="AlphaFoldDB" id="A0A2T0M8F2"/>
<evidence type="ECO:0000313" key="3">
    <source>
        <dbReference type="Proteomes" id="UP000237640"/>
    </source>
</evidence>
<dbReference type="RefSeq" id="WP_106145122.1">
    <property type="nucleotide sequence ID" value="NZ_PVYX01000002.1"/>
</dbReference>